<feature type="domain" description="NAD(P)-binding" evidence="1">
    <location>
        <begin position="19"/>
        <end position="90"/>
    </location>
</feature>
<dbReference type="AlphaFoldDB" id="A0A3B1CDG9"/>
<dbReference type="InterPro" id="IPR051207">
    <property type="entry name" value="ComplexI_NDUFA9_subunit"/>
</dbReference>
<name>A0A3B1CDG9_9ZZZZ</name>
<evidence type="ECO:0000313" key="2">
    <source>
        <dbReference type="EMBL" id="VAX22723.1"/>
    </source>
</evidence>
<dbReference type="InterPro" id="IPR016040">
    <property type="entry name" value="NAD(P)-bd_dom"/>
</dbReference>
<dbReference type="EMBL" id="UOGB01000249">
    <property type="protein sequence ID" value="VAX22723.1"/>
    <property type="molecule type" value="Genomic_DNA"/>
</dbReference>
<dbReference type="GO" id="GO:0044877">
    <property type="term" value="F:protein-containing complex binding"/>
    <property type="evidence" value="ECO:0007669"/>
    <property type="project" value="TreeGrafter"/>
</dbReference>
<dbReference type="Gene3D" id="3.40.50.720">
    <property type="entry name" value="NAD(P)-binding Rossmann-like Domain"/>
    <property type="match status" value="1"/>
</dbReference>
<proteinExistence type="predicted"/>
<gene>
    <name evidence="2" type="ORF">MNBD_NITROSPINAE03-2089</name>
</gene>
<organism evidence="2">
    <name type="scientific">hydrothermal vent metagenome</name>
    <dbReference type="NCBI Taxonomy" id="652676"/>
    <lineage>
        <taxon>unclassified sequences</taxon>
        <taxon>metagenomes</taxon>
        <taxon>ecological metagenomes</taxon>
    </lineage>
</organism>
<dbReference type="PANTHER" id="PTHR12126:SF11">
    <property type="entry name" value="NADH DEHYDROGENASE [UBIQUINONE] 1 ALPHA SUBCOMPLEX SUBUNIT 9, MITOCHONDRIAL"/>
    <property type="match status" value="1"/>
</dbReference>
<sequence length="231" mass="25496">GIIREYPSSNITFEKLHFEATQNVVRAAVDAGVKRFIFMSANGAAQDGVSAYQTTKWRAEEEVRNSGVDWTIFRPSVIFGDPEGLMEFTSEMAGVIGKAPVMPVFGDGLYKLDPVDVKDVAECFAGSLDNREAIGKVFHLGGSNPITFYEIIQIIGKALGARKTKTVNIPFGIIKPVAHLLGRFSFFPVTSDQLALLRQGNVCPELGYREVFNIDPKPFTYQNLGYLKKHS</sequence>
<feature type="non-terminal residue" evidence="2">
    <location>
        <position position="1"/>
    </location>
</feature>
<dbReference type="PANTHER" id="PTHR12126">
    <property type="entry name" value="NADH-UBIQUINONE OXIDOREDUCTASE 39 KDA SUBUNIT-RELATED"/>
    <property type="match status" value="1"/>
</dbReference>
<dbReference type="InterPro" id="IPR036291">
    <property type="entry name" value="NAD(P)-bd_dom_sf"/>
</dbReference>
<evidence type="ECO:0000259" key="1">
    <source>
        <dbReference type="Pfam" id="PF13460"/>
    </source>
</evidence>
<protein>
    <recommendedName>
        <fullName evidence="1">NAD(P)-binding domain-containing protein</fullName>
    </recommendedName>
</protein>
<accession>A0A3B1CDG9</accession>
<reference evidence="2" key="1">
    <citation type="submission" date="2018-06" db="EMBL/GenBank/DDBJ databases">
        <authorList>
            <person name="Zhirakovskaya E."/>
        </authorList>
    </citation>
    <scope>NUCLEOTIDE SEQUENCE</scope>
</reference>
<dbReference type="Pfam" id="PF13460">
    <property type="entry name" value="NAD_binding_10"/>
    <property type="match status" value="1"/>
</dbReference>
<dbReference type="SUPFAM" id="SSF51735">
    <property type="entry name" value="NAD(P)-binding Rossmann-fold domains"/>
    <property type="match status" value="1"/>
</dbReference>